<gene>
    <name evidence="1" type="ORF">ABEB36_011681</name>
</gene>
<dbReference type="AlphaFoldDB" id="A0ABD1E8N3"/>
<dbReference type="EMBL" id="JBDJPC010000009">
    <property type="protein sequence ID" value="KAL1491022.1"/>
    <property type="molecule type" value="Genomic_DNA"/>
</dbReference>
<name>A0ABD1E8N3_HYPHA</name>
<protein>
    <recommendedName>
        <fullName evidence="3">THAP-type domain-containing protein</fullName>
    </recommendedName>
</protein>
<accession>A0ABD1E8N3</accession>
<comment type="caution">
    <text evidence="1">The sequence shown here is derived from an EMBL/GenBank/DDBJ whole genome shotgun (WGS) entry which is preliminary data.</text>
</comment>
<keyword evidence="2" id="KW-1185">Reference proteome</keyword>
<reference evidence="1 2" key="1">
    <citation type="submission" date="2024-05" db="EMBL/GenBank/DDBJ databases">
        <title>Genetic variation in Jamaican populations of the coffee berry borer (Hypothenemus hampei).</title>
        <authorList>
            <person name="Errbii M."/>
            <person name="Myrie A."/>
        </authorList>
    </citation>
    <scope>NUCLEOTIDE SEQUENCE [LARGE SCALE GENOMIC DNA]</scope>
    <source>
        <strain evidence="1">JA-Hopewell-2020-01-JO</strain>
        <tissue evidence="1">Whole body</tissue>
    </source>
</reference>
<evidence type="ECO:0000313" key="1">
    <source>
        <dbReference type="EMBL" id="KAL1491022.1"/>
    </source>
</evidence>
<organism evidence="1 2">
    <name type="scientific">Hypothenemus hampei</name>
    <name type="common">Coffee berry borer</name>
    <dbReference type="NCBI Taxonomy" id="57062"/>
    <lineage>
        <taxon>Eukaryota</taxon>
        <taxon>Metazoa</taxon>
        <taxon>Ecdysozoa</taxon>
        <taxon>Arthropoda</taxon>
        <taxon>Hexapoda</taxon>
        <taxon>Insecta</taxon>
        <taxon>Pterygota</taxon>
        <taxon>Neoptera</taxon>
        <taxon>Endopterygota</taxon>
        <taxon>Coleoptera</taxon>
        <taxon>Polyphaga</taxon>
        <taxon>Cucujiformia</taxon>
        <taxon>Curculionidae</taxon>
        <taxon>Scolytinae</taxon>
        <taxon>Hypothenemus</taxon>
    </lineage>
</organism>
<sequence length="264" mass="30639">MTKRGGTVCAVHGCLSRTTTKDTVLFRFPKDERAKRWIIERNREDIMHKTPIQLIPCLKILCETACNLLQALQSFLYLSLDIPIQPTNVERHKGDITSNIPWNCPNFLQNYPNVPPNCPNVLQDSSVPTSSTLNTLVMFYLFFLMDYDKFKSHIDIDENTALSPKIFPRAIQTTMSLTLNSPRKENNNFEIPIDDHLEHLLYANLCVVLMEQWRNSKLRKKRKQKKLCGHGNGYYGGMKIEVLQACYFKKYKLKILLDLRISQE</sequence>
<dbReference type="Proteomes" id="UP001566132">
    <property type="component" value="Unassembled WGS sequence"/>
</dbReference>
<evidence type="ECO:0000313" key="2">
    <source>
        <dbReference type="Proteomes" id="UP001566132"/>
    </source>
</evidence>
<evidence type="ECO:0008006" key="3">
    <source>
        <dbReference type="Google" id="ProtNLM"/>
    </source>
</evidence>
<proteinExistence type="predicted"/>